<keyword evidence="3" id="KW-0238">DNA-binding</keyword>
<sequence>MDLARAKLFAYLEALGIDSVTVEHEAMFTVEQSQALRGTIPGAHTKNLFLRDKDGRLVLVVAKEDTKVDLKGLAKRLGLGRFSFGKPEQMRAVLGVEPGSVTALALLHAGSAALAAVVVDEALLTFAEVNCHPLDNRATTRLATADLLRFMRACGHEPEILPLR</sequence>
<dbReference type="SUPFAM" id="SSF55826">
    <property type="entry name" value="YbaK/ProRS associated domain"/>
    <property type="match status" value="1"/>
</dbReference>
<dbReference type="FunFam" id="3.90.960.10:FF:000005">
    <property type="entry name" value="Putative prolyl-tRNA synthetase"/>
    <property type="match status" value="1"/>
</dbReference>
<dbReference type="Gene3D" id="3.90.960.10">
    <property type="entry name" value="YbaK/aminoacyl-tRNA synthetase-associated domain"/>
    <property type="match status" value="1"/>
</dbReference>
<comment type="similarity">
    <text evidence="1">Belongs to the PRORSD1 family.</text>
</comment>
<dbReference type="Pfam" id="PF04073">
    <property type="entry name" value="tRNA_edit"/>
    <property type="match status" value="1"/>
</dbReference>
<evidence type="ECO:0000313" key="4">
    <source>
        <dbReference type="Proteomes" id="UP000094501"/>
    </source>
</evidence>
<gene>
    <name evidence="3" type="ORF">AUC68_12290</name>
</gene>
<feature type="domain" description="YbaK/aminoacyl-tRNA synthetase-associated" evidence="2">
    <location>
        <begin position="24"/>
        <end position="150"/>
    </location>
</feature>
<dbReference type="PANTHER" id="PTHR31423:SF3">
    <property type="entry name" value="PROLYL-TRNA SYNTHETASE ASSOCIATED DOMAIN-CONTAINING PROTEIN 1-RELATED"/>
    <property type="match status" value="1"/>
</dbReference>
<keyword evidence="4" id="KW-1185">Reference proteome</keyword>
<dbReference type="InterPro" id="IPR007214">
    <property type="entry name" value="YbaK/aa-tRNA-synth-assoc-dom"/>
</dbReference>
<evidence type="ECO:0000256" key="1">
    <source>
        <dbReference type="ARBA" id="ARBA00010201"/>
    </source>
</evidence>
<accession>A0A1E3W5P8</accession>
<dbReference type="CDD" id="cd04335">
    <property type="entry name" value="PrdX_deacylase"/>
    <property type="match status" value="1"/>
</dbReference>
<dbReference type="EMBL" id="LPWG01000002">
    <property type="protein sequence ID" value="ODS01148.1"/>
    <property type="molecule type" value="Genomic_DNA"/>
</dbReference>
<evidence type="ECO:0000259" key="2">
    <source>
        <dbReference type="Pfam" id="PF04073"/>
    </source>
</evidence>
<dbReference type="Proteomes" id="UP000094501">
    <property type="component" value="Unassembled WGS sequence"/>
</dbReference>
<dbReference type="InterPro" id="IPR036754">
    <property type="entry name" value="YbaK/aa-tRNA-synt-asso_dom_sf"/>
</dbReference>
<name>A0A1E3W5P8_9HYPH</name>
<comment type="caution">
    <text evidence="3">The sequence shown here is derived from an EMBL/GenBank/DDBJ whole genome shotgun (WGS) entry which is preliminary data.</text>
</comment>
<reference evidence="3 4" key="1">
    <citation type="journal article" date="2016" name="Environ. Microbiol.">
        <title>New Methyloceanibacter diversity from North Sea sediments includes methanotroph containing solely the soluble methane monooxygenase.</title>
        <authorList>
            <person name="Vekeman B."/>
            <person name="Kerckhof F.M."/>
            <person name="Cremers G."/>
            <person name="de Vos P."/>
            <person name="Vandamme P."/>
            <person name="Boon N."/>
            <person name="Op den Camp H.J."/>
            <person name="Heylen K."/>
        </authorList>
    </citation>
    <scope>NUCLEOTIDE SEQUENCE [LARGE SCALE GENOMIC DNA]</scope>
    <source>
        <strain evidence="3 4">R-67174</strain>
    </source>
</reference>
<dbReference type="AlphaFoldDB" id="A0A1E3W5P8"/>
<proteinExistence type="inferred from homology"/>
<dbReference type="PANTHER" id="PTHR31423">
    <property type="entry name" value="YBAK DOMAIN-CONTAINING PROTEIN"/>
    <property type="match status" value="1"/>
</dbReference>
<dbReference type="InterPro" id="IPR040285">
    <property type="entry name" value="ProX/PRXD1"/>
</dbReference>
<dbReference type="GO" id="GO:0003677">
    <property type="term" value="F:DNA binding"/>
    <property type="evidence" value="ECO:0007669"/>
    <property type="project" value="UniProtKB-KW"/>
</dbReference>
<dbReference type="GO" id="GO:0002161">
    <property type="term" value="F:aminoacyl-tRNA deacylase activity"/>
    <property type="evidence" value="ECO:0007669"/>
    <property type="project" value="InterPro"/>
</dbReference>
<dbReference type="RefSeq" id="WP_069435991.1">
    <property type="nucleotide sequence ID" value="NZ_LPWG01000002.1"/>
</dbReference>
<protein>
    <submittedName>
        <fullName evidence="3">DNA-binding protein</fullName>
    </submittedName>
</protein>
<dbReference type="OrthoDB" id="5145315at2"/>
<organism evidence="3 4">
    <name type="scientific">Methyloceanibacter methanicus</name>
    <dbReference type="NCBI Taxonomy" id="1774968"/>
    <lineage>
        <taxon>Bacteria</taxon>
        <taxon>Pseudomonadati</taxon>
        <taxon>Pseudomonadota</taxon>
        <taxon>Alphaproteobacteria</taxon>
        <taxon>Hyphomicrobiales</taxon>
        <taxon>Hyphomicrobiaceae</taxon>
        <taxon>Methyloceanibacter</taxon>
    </lineage>
</organism>
<dbReference type="STRING" id="1774968.AUC68_12290"/>
<evidence type="ECO:0000313" key="3">
    <source>
        <dbReference type="EMBL" id="ODS01148.1"/>
    </source>
</evidence>